<dbReference type="Pfam" id="PF01487">
    <property type="entry name" value="DHquinase_I"/>
    <property type="match status" value="1"/>
</dbReference>
<evidence type="ECO:0000256" key="10">
    <source>
        <dbReference type="ARBA" id="ARBA00022777"/>
    </source>
</evidence>
<evidence type="ECO:0000256" key="8">
    <source>
        <dbReference type="ARBA" id="ARBA00022723"/>
    </source>
</evidence>
<dbReference type="SUPFAM" id="SSF51569">
    <property type="entry name" value="Aldolase"/>
    <property type="match status" value="1"/>
</dbReference>
<evidence type="ECO:0000256" key="4">
    <source>
        <dbReference type="ARBA" id="ARBA00011738"/>
    </source>
</evidence>
<dbReference type="InterPro" id="IPR001381">
    <property type="entry name" value="DHquinase_I"/>
</dbReference>
<keyword evidence="12" id="KW-0460">Magnesium</keyword>
<dbReference type="PROSITE" id="PS51166">
    <property type="entry name" value="CBM20"/>
    <property type="match status" value="1"/>
</dbReference>
<dbReference type="SUPFAM" id="SSF56059">
    <property type="entry name" value="Glutathione synthetase ATP-binding domain-like"/>
    <property type="match status" value="1"/>
</dbReference>
<dbReference type="GO" id="GO:0004765">
    <property type="term" value="F:shikimate kinase activity"/>
    <property type="evidence" value="ECO:0007669"/>
    <property type="project" value="UniProtKB-EC"/>
</dbReference>
<feature type="region of interest" description="Disordered" evidence="16">
    <location>
        <begin position="58"/>
        <end position="92"/>
    </location>
</feature>
<dbReference type="OrthoDB" id="6123450at2759"/>
<dbReference type="GO" id="GO:0005524">
    <property type="term" value="F:ATP binding"/>
    <property type="evidence" value="ECO:0007669"/>
    <property type="project" value="UniProtKB-KW"/>
</dbReference>
<dbReference type="InterPro" id="IPR027417">
    <property type="entry name" value="P-loop_NTPase"/>
</dbReference>
<evidence type="ECO:0000256" key="9">
    <source>
        <dbReference type="ARBA" id="ARBA00022741"/>
    </source>
</evidence>
<dbReference type="CDD" id="cd00464">
    <property type="entry name" value="SK"/>
    <property type="match status" value="1"/>
</dbReference>
<dbReference type="GO" id="GO:0008652">
    <property type="term" value="P:amino acid biosynthetic process"/>
    <property type="evidence" value="ECO:0007669"/>
    <property type="project" value="UniProtKB-KW"/>
</dbReference>
<evidence type="ECO:0000256" key="3">
    <source>
        <dbReference type="ARBA" id="ARBA00007837"/>
    </source>
</evidence>
<evidence type="ECO:0000256" key="16">
    <source>
        <dbReference type="SAM" id="MobiDB-lite"/>
    </source>
</evidence>
<dbReference type="Gene3D" id="3.20.20.70">
    <property type="entry name" value="Aldolase class I"/>
    <property type="match status" value="1"/>
</dbReference>
<evidence type="ECO:0000256" key="2">
    <source>
        <dbReference type="ARBA" id="ARBA00004842"/>
    </source>
</evidence>
<dbReference type="InterPro" id="IPR023000">
    <property type="entry name" value="Shikimate_kinase_CS"/>
</dbReference>
<dbReference type="Gene3D" id="2.60.40.10">
    <property type="entry name" value="Immunoglobulins"/>
    <property type="match status" value="1"/>
</dbReference>
<evidence type="ECO:0000313" key="19">
    <source>
        <dbReference type="Proteomes" id="UP000649617"/>
    </source>
</evidence>
<keyword evidence="13" id="KW-0057">Aromatic amino acid biosynthesis</keyword>
<dbReference type="PRINTS" id="PR01100">
    <property type="entry name" value="SHIKIMTKNASE"/>
</dbReference>
<reference evidence="18" key="1">
    <citation type="submission" date="2021-02" db="EMBL/GenBank/DDBJ databases">
        <authorList>
            <person name="Dougan E. K."/>
            <person name="Rhodes N."/>
            <person name="Thang M."/>
            <person name="Chan C."/>
        </authorList>
    </citation>
    <scope>NUCLEOTIDE SEQUENCE</scope>
</reference>
<dbReference type="GO" id="GO:0003855">
    <property type="term" value="F:3-dehydroquinate dehydratase activity"/>
    <property type="evidence" value="ECO:0007669"/>
    <property type="project" value="InterPro"/>
</dbReference>
<dbReference type="InterPro" id="IPR054481">
    <property type="entry name" value="GWD1_pHisD"/>
</dbReference>
<evidence type="ECO:0000256" key="7">
    <source>
        <dbReference type="ARBA" id="ARBA00022679"/>
    </source>
</evidence>
<evidence type="ECO:0000313" key="18">
    <source>
        <dbReference type="EMBL" id="CAE7679810.1"/>
    </source>
</evidence>
<dbReference type="Pfam" id="PF01326">
    <property type="entry name" value="PPDK_N"/>
    <property type="match status" value="1"/>
</dbReference>
<dbReference type="EC" id="2.7.1.71" evidence="5"/>
<evidence type="ECO:0000256" key="11">
    <source>
        <dbReference type="ARBA" id="ARBA00022840"/>
    </source>
</evidence>
<evidence type="ECO:0000256" key="12">
    <source>
        <dbReference type="ARBA" id="ARBA00022842"/>
    </source>
</evidence>
<dbReference type="PANTHER" id="PTHR47453">
    <property type="entry name" value="PHOSPHOGLUCAN, WATER DIKINASE, CHLOROPLASTIC"/>
    <property type="match status" value="1"/>
</dbReference>
<dbReference type="PANTHER" id="PTHR47453:SF1">
    <property type="entry name" value="PHOSPHOGLUCAN, WATER DIKINASE, CHLOROPLASTIC"/>
    <property type="match status" value="1"/>
</dbReference>
<dbReference type="EMBL" id="CAJNIZ010044149">
    <property type="protein sequence ID" value="CAE7679810.1"/>
    <property type="molecule type" value="Genomic_DNA"/>
</dbReference>
<name>A0A812WN02_SYMPI</name>
<dbReference type="Proteomes" id="UP000649617">
    <property type="component" value="Unassembled WGS sequence"/>
</dbReference>
<protein>
    <recommendedName>
        <fullName evidence="5">shikimate kinase</fullName>
        <ecNumber evidence="5">2.7.1.71</ecNumber>
    </recommendedName>
</protein>
<dbReference type="GO" id="GO:0009073">
    <property type="term" value="P:aromatic amino acid family biosynthetic process"/>
    <property type="evidence" value="ECO:0007669"/>
    <property type="project" value="UniProtKB-KW"/>
</dbReference>
<dbReference type="GO" id="GO:0046872">
    <property type="term" value="F:metal ion binding"/>
    <property type="evidence" value="ECO:0007669"/>
    <property type="project" value="UniProtKB-KW"/>
</dbReference>
<dbReference type="InterPro" id="IPR000623">
    <property type="entry name" value="Shikimate_kinase/TSH1"/>
</dbReference>
<sequence>MGSPAVLRVALGPKLGPEYDRNYWQKGASGHAWCVWISKAAKASYEAAQSAQAAQAGLPAPVQSAPTERSPVAAQETAPSFEPAPRVEEEQPELQRVPSIDICLKLRLPKNLDKPNTRVVVCGEVPSLGSWTPASGAPMRKHEDVYILAEMPHGVGAGTQFKYVIMEKGQPKWEGRANRHWREAEAPVVTNIWDSTQNERPKKAPGHGKKLSTTFSKSSEFVNRIAEENRERTSYRLKLELPRVLMEEEQLNSLTELACLQAYLTWISSGQITCKEDGGHHRPCAAANSAKAVTEALWDLATHGDAELFIARRIFPCLPSFSDEFTCAVPMTRIRDIAHRNDIPKDIKLYIKHELQNKLHRCADPGDLVKLDQLVERIDREGGYSEGFVREMHIFQVELRDFFNATGLDDSARKIAQEDGSVKGAVDMLLHLKNSNADPFGQLTALVDLRKAVAQRVAEQNWLRLDIELEKYAFVLLSQLAGQLENEHRGSRSWWERLLKSLTSALAQTQLTGISEKECAVAIHETESVAPSISDTSNPFIPQRLVATMDRTLRICFKLQASLEQAYSGVPELGRALNIDSHAISVFVEAELRASVLFQVSKLAQLAMQQAKACAGLPLWTAISAGVCVGRCLCLRALADAWSQNLPKEGTVVFCEEASGDEEIPNLARGVIVARDLPVLSHLALRARQLGVVFACTAESQLFQKVKGATQQGKAVRLSVSPSGDVRAEGVSDSELSVMTGDSKPASITKPKLGELSLESNKLFETVEIADQPKFAGSKAASSGKLEKLAGQLGFKAPKGLAIPFGVMKKAVQGADFESALKALQSKLDSNSNSLEVEAAALAVRAAVEKLSVPANVLKEIAAKLPKVERVAVRSSANSEDLEKVSGAGLHDSVLGVEVKDQAKLQSAVLQVWSSMFTLRAVQSRHAAGMPLYEGIAMGVLIQPMVSLAGSAFAFIAFSKDAVARNDKAVYIELCIGLGETLASANEPGTPYRLIVQKQPPHEVEVASLGSFSYGLQDMPGGLQRVQIDYSQERLSNDREYLVQMARDIGKVAIGIEEGYGVPMDMEGVVLERAVSGPFPGRVNPDHFRAGRVALIGMRGAGKTTLGRDAAKMLGFEFDDLDEVITRSAGGKLPPQIVAEQGWEKFRALEAECFQKVALGDKAKIIACGGGIIETTQGMDLLCKHHPVMLIDRSIDDIVATLESDPAAQVHRASLGEHPRDTYKRRLPKYVQAADFRFPVARGEGDLNTLTVAFARFVNAALGHTAPAIVSDSFFITLTASDYNQVSPDILRSAARAADTLEFRVDLLGSLEHSNIVHQVATVRRIAPGTPLLYTVRSKDHGGKFTGSEDEYFELNMLGLQLGAELLDVECTWDASKIASLAARRGPSKLVGSYHNFDRMLSRDELAQVYSKCLLEGTAAIAKVVVKPAAREDSWVVQEVGKATVPEAVSFIGLCLGETGKLSRVLNQVMCPSMHPGLTPGAPGQMSVQDILTIRRSLSLFGTSRQFAVIGPWEGSCKKEQGKASGFYRDVFRGYFKLAGLPHVCDMDFASTAQEASRLSSLASTGGIFLLDALCGQFSKAEGTGMCFTDLAKSSNFVDCIARSDSEVQGHNLKSQALLEHLSQGRKRTALVLGSGPLKEAILGGLQAAGFDEVRHCEASRLSDQQKLSEVRSCNTLDVVVSAEFEWSDDILGEVFAPIFQTLKPKVIDASPPLSGGVPMWIEAARKGGCETISSQEFTLTEVEICLRTWLGEAKREAVAKAMATQMSKMGAVPNKELLKAAGEAWA</sequence>
<dbReference type="InterPro" id="IPR002192">
    <property type="entry name" value="PPDK_AMP/ATP-bd"/>
</dbReference>
<dbReference type="InterPro" id="IPR013784">
    <property type="entry name" value="Carb-bd-like_fold"/>
</dbReference>
<dbReference type="Pfam" id="PF00686">
    <property type="entry name" value="CBM_20"/>
    <property type="match status" value="1"/>
</dbReference>
<accession>A0A812WN02</accession>
<keyword evidence="9" id="KW-0547">Nucleotide-binding</keyword>
<proteinExistence type="inferred from homology"/>
<dbReference type="InterPro" id="IPR013783">
    <property type="entry name" value="Ig-like_fold"/>
</dbReference>
<dbReference type="UniPathway" id="UPA00053">
    <property type="reaction ID" value="UER00088"/>
</dbReference>
<comment type="subunit">
    <text evidence="4">Homodimer.</text>
</comment>
<keyword evidence="14" id="KW-0119">Carbohydrate metabolism</keyword>
<comment type="cofactor">
    <cofactor evidence="1">
        <name>Mg(2+)</name>
        <dbReference type="ChEBI" id="CHEBI:18420"/>
    </cofactor>
</comment>
<comment type="pathway">
    <text evidence="2">Metabolic intermediate biosynthesis; chorismate biosynthesis; chorismate from D-erythrose 4-phosphate and phosphoenolpyruvate: step 5/7.</text>
</comment>
<evidence type="ECO:0000256" key="5">
    <source>
        <dbReference type="ARBA" id="ARBA00012154"/>
    </source>
</evidence>
<dbReference type="GO" id="GO:2001070">
    <property type="term" value="F:starch binding"/>
    <property type="evidence" value="ECO:0007669"/>
    <property type="project" value="InterPro"/>
</dbReference>
<dbReference type="CDD" id="cd00502">
    <property type="entry name" value="DHQase_I"/>
    <property type="match status" value="1"/>
</dbReference>
<dbReference type="HAMAP" id="MF_00109">
    <property type="entry name" value="Shikimate_kinase"/>
    <property type="match status" value="1"/>
</dbReference>
<evidence type="ECO:0000259" key="17">
    <source>
        <dbReference type="PROSITE" id="PS51166"/>
    </source>
</evidence>
<dbReference type="InterPro" id="IPR013785">
    <property type="entry name" value="Aldolase_TIM"/>
</dbReference>
<dbReference type="Gene3D" id="3.30.470.20">
    <property type="entry name" value="ATP-grasp fold, B domain"/>
    <property type="match status" value="1"/>
</dbReference>
<dbReference type="PROSITE" id="PS01128">
    <property type="entry name" value="SHIKIMATE_KINASE"/>
    <property type="match status" value="1"/>
</dbReference>
<keyword evidence="11" id="KW-0067">ATP-binding</keyword>
<keyword evidence="8" id="KW-0479">Metal-binding</keyword>
<dbReference type="InterPro" id="IPR031322">
    <property type="entry name" value="Shikimate/glucono_kinase"/>
</dbReference>
<dbReference type="GO" id="GO:0009423">
    <property type="term" value="P:chorismate biosynthetic process"/>
    <property type="evidence" value="ECO:0007669"/>
    <property type="project" value="UniProtKB-UniPathway"/>
</dbReference>
<keyword evidence="7" id="KW-0808">Transferase</keyword>
<evidence type="ECO:0000256" key="13">
    <source>
        <dbReference type="ARBA" id="ARBA00023141"/>
    </source>
</evidence>
<gene>
    <name evidence="18" type="primary">GWD3</name>
    <name evidence="18" type="ORF">SPIL2461_LOCUS18908</name>
</gene>
<evidence type="ECO:0000256" key="1">
    <source>
        <dbReference type="ARBA" id="ARBA00001946"/>
    </source>
</evidence>
<dbReference type="Pfam" id="PF22973">
    <property type="entry name" value="GWD1_pHisD"/>
    <property type="match status" value="1"/>
</dbReference>
<feature type="domain" description="CBM20" evidence="17">
    <location>
        <begin position="94"/>
        <end position="198"/>
    </location>
</feature>
<evidence type="ECO:0000256" key="15">
    <source>
        <dbReference type="ARBA" id="ARBA00048567"/>
    </source>
</evidence>
<dbReference type="Gene3D" id="3.30.1490.20">
    <property type="entry name" value="ATP-grasp fold, A domain"/>
    <property type="match status" value="1"/>
</dbReference>
<dbReference type="InterPro" id="IPR013815">
    <property type="entry name" value="ATP_grasp_subdomain_1"/>
</dbReference>
<comment type="similarity">
    <text evidence="3">Belongs to the PEP-utilizing enzyme family.</text>
</comment>
<keyword evidence="19" id="KW-1185">Reference proteome</keyword>
<organism evidence="18 19">
    <name type="scientific">Symbiodinium pilosum</name>
    <name type="common">Dinoflagellate</name>
    <dbReference type="NCBI Taxonomy" id="2952"/>
    <lineage>
        <taxon>Eukaryota</taxon>
        <taxon>Sar</taxon>
        <taxon>Alveolata</taxon>
        <taxon>Dinophyceae</taxon>
        <taxon>Suessiales</taxon>
        <taxon>Symbiodiniaceae</taxon>
        <taxon>Symbiodinium</taxon>
    </lineage>
</organism>
<evidence type="ECO:0000256" key="14">
    <source>
        <dbReference type="ARBA" id="ARBA00023277"/>
    </source>
</evidence>
<dbReference type="Pfam" id="PF01202">
    <property type="entry name" value="SKI"/>
    <property type="match status" value="1"/>
</dbReference>
<dbReference type="SUPFAM" id="SSF52540">
    <property type="entry name" value="P-loop containing nucleoside triphosphate hydrolases"/>
    <property type="match status" value="1"/>
</dbReference>
<evidence type="ECO:0000256" key="6">
    <source>
        <dbReference type="ARBA" id="ARBA00022605"/>
    </source>
</evidence>
<dbReference type="Gene3D" id="3.40.50.300">
    <property type="entry name" value="P-loop containing nucleotide triphosphate hydrolases"/>
    <property type="match status" value="1"/>
</dbReference>
<keyword evidence="10" id="KW-0418">Kinase</keyword>
<dbReference type="InterPro" id="IPR002044">
    <property type="entry name" value="CBM20"/>
</dbReference>
<comment type="catalytic activity">
    <reaction evidence="15">
        <text>shikimate + ATP = 3-phosphoshikimate + ADP + H(+)</text>
        <dbReference type="Rhea" id="RHEA:13121"/>
        <dbReference type="ChEBI" id="CHEBI:15378"/>
        <dbReference type="ChEBI" id="CHEBI:30616"/>
        <dbReference type="ChEBI" id="CHEBI:36208"/>
        <dbReference type="ChEBI" id="CHEBI:145989"/>
        <dbReference type="ChEBI" id="CHEBI:456216"/>
        <dbReference type="EC" id="2.7.1.71"/>
    </reaction>
</comment>
<dbReference type="SUPFAM" id="SSF49452">
    <property type="entry name" value="Starch-binding domain-like"/>
    <property type="match status" value="1"/>
</dbReference>
<keyword evidence="6" id="KW-0028">Amino-acid biosynthesis</keyword>
<comment type="caution">
    <text evidence="18">The sequence shown here is derived from an EMBL/GenBank/DDBJ whole genome shotgun (WGS) entry which is preliminary data.</text>
</comment>